<sequence length="142" mass="16104">MLFEGIGWRVILFIMGVGASTFLVNSVLRRIFGVERKPFFSKDEEYEGQKKWDRIFNGLSAVAAFSVPLLVYEYGAASLYVLSISIVIGAVQLIIRAAFQKKHAENPHEYMYTLLESLTGAVIFVTFGLSLFPEFLEYVYNI</sequence>
<feature type="transmembrane region" description="Helical" evidence="1">
    <location>
        <begin position="111"/>
        <end position="132"/>
    </location>
</feature>
<feature type="transmembrane region" description="Helical" evidence="1">
    <location>
        <begin position="55"/>
        <end position="72"/>
    </location>
</feature>
<dbReference type="EMBL" id="JACSPU010000002">
    <property type="protein sequence ID" value="MBD8014403.1"/>
    <property type="molecule type" value="Genomic_DNA"/>
</dbReference>
<keyword evidence="3" id="KW-1185">Reference proteome</keyword>
<evidence type="ECO:0000256" key="1">
    <source>
        <dbReference type="SAM" id="Phobius"/>
    </source>
</evidence>
<keyword evidence="1" id="KW-0812">Transmembrane</keyword>
<feature type="transmembrane region" description="Helical" evidence="1">
    <location>
        <begin position="78"/>
        <end position="99"/>
    </location>
</feature>
<reference evidence="2 3" key="1">
    <citation type="submission" date="2020-08" db="EMBL/GenBank/DDBJ databases">
        <title>A Genomic Blueprint of the Chicken Gut Microbiome.</title>
        <authorList>
            <person name="Gilroy R."/>
            <person name="Ravi A."/>
            <person name="Getino M."/>
            <person name="Pursley I."/>
            <person name="Horton D.L."/>
            <person name="Alikhan N.-F."/>
            <person name="Baker D."/>
            <person name="Gharbi K."/>
            <person name="Hall N."/>
            <person name="Watson M."/>
            <person name="Adriaenssens E.M."/>
            <person name="Foster-Nyarko E."/>
            <person name="Jarju S."/>
            <person name="Secka A."/>
            <person name="Antonio M."/>
            <person name="Oren A."/>
            <person name="Chaudhuri R."/>
            <person name="La Ragione R.M."/>
            <person name="Hildebrand F."/>
            <person name="Pallen M.J."/>
        </authorList>
    </citation>
    <scope>NUCLEOTIDE SEQUENCE [LARGE SCALE GENOMIC DNA]</scope>
    <source>
        <strain evidence="2 3">Sa1BUA13</strain>
    </source>
</reference>
<gene>
    <name evidence="2" type="ORF">H9630_06165</name>
</gene>
<proteinExistence type="predicted"/>
<comment type="caution">
    <text evidence="2">The sequence shown here is derived from an EMBL/GenBank/DDBJ whole genome shotgun (WGS) entry which is preliminary data.</text>
</comment>
<dbReference type="Pfam" id="PF13789">
    <property type="entry name" value="DUF4181"/>
    <property type="match status" value="1"/>
</dbReference>
<keyword evidence="1" id="KW-0472">Membrane</keyword>
<feature type="transmembrane region" description="Helical" evidence="1">
    <location>
        <begin position="6"/>
        <end position="28"/>
    </location>
</feature>
<evidence type="ECO:0000313" key="3">
    <source>
        <dbReference type="Proteomes" id="UP000658980"/>
    </source>
</evidence>
<protein>
    <submittedName>
        <fullName evidence="2">DUF4181 domain-containing protein</fullName>
    </submittedName>
</protein>
<dbReference type="InterPro" id="IPR025441">
    <property type="entry name" value="DUF4181"/>
</dbReference>
<keyword evidence="1" id="KW-1133">Transmembrane helix</keyword>
<accession>A0ABR8WBJ7</accession>
<evidence type="ECO:0000313" key="2">
    <source>
        <dbReference type="EMBL" id="MBD8014403.1"/>
    </source>
</evidence>
<organism evidence="2 3">
    <name type="scientific">Planococcus wigleyi</name>
    <dbReference type="NCBI Taxonomy" id="2762216"/>
    <lineage>
        <taxon>Bacteria</taxon>
        <taxon>Bacillati</taxon>
        <taxon>Bacillota</taxon>
        <taxon>Bacilli</taxon>
        <taxon>Bacillales</taxon>
        <taxon>Caryophanaceae</taxon>
        <taxon>Planococcus</taxon>
    </lineage>
</organism>
<name>A0ABR8WBJ7_9BACL</name>
<dbReference type="RefSeq" id="WP_191714638.1">
    <property type="nucleotide sequence ID" value="NZ_JACSPU010000002.1"/>
</dbReference>
<dbReference type="Proteomes" id="UP000658980">
    <property type="component" value="Unassembled WGS sequence"/>
</dbReference>